<keyword evidence="6" id="KW-0274">FAD</keyword>
<dbReference type="Pfam" id="PF01593">
    <property type="entry name" value="Amino_oxidase"/>
    <property type="match status" value="1"/>
</dbReference>
<organism evidence="11 12">
    <name type="scientific">Alicyclobacillus acidocaldarius subsp. acidocaldarius (strain ATCC 27009 / DSM 446 / BCRC 14685 / JCM 5260 / KCTC 1825 / NBRC 15652 / NCIMB 11725 / NRRL B-14509 / 104-IA)</name>
    <name type="common">Bacillus acidocaldarius</name>
    <dbReference type="NCBI Taxonomy" id="521098"/>
    <lineage>
        <taxon>Bacteria</taxon>
        <taxon>Bacillati</taxon>
        <taxon>Bacillota</taxon>
        <taxon>Bacilli</taxon>
        <taxon>Bacillales</taxon>
        <taxon>Alicyclobacillaceae</taxon>
        <taxon>Alicyclobacillus</taxon>
    </lineage>
</organism>
<dbReference type="InterPro" id="IPR036188">
    <property type="entry name" value="FAD/NAD-bd_sf"/>
</dbReference>
<gene>
    <name evidence="11" type="ordered locus">Aaci_2820</name>
</gene>
<dbReference type="PANTHER" id="PTHR43734:SF3">
    <property type="entry name" value="B-CAROTENE KETOLASE"/>
    <property type="match status" value="1"/>
</dbReference>
<name>C8WUK8_ALIAD</name>
<keyword evidence="4" id="KW-0285">Flavoprotein</keyword>
<dbReference type="GO" id="GO:0016117">
    <property type="term" value="P:carotenoid biosynthetic process"/>
    <property type="evidence" value="ECO:0007669"/>
    <property type="project" value="UniProtKB-KW"/>
</dbReference>
<dbReference type="STRING" id="521098.Aaci_2820"/>
<evidence type="ECO:0000256" key="9">
    <source>
        <dbReference type="RuleBase" id="RU362075"/>
    </source>
</evidence>
<comment type="cofactor">
    <cofactor evidence="1">
        <name>FAD</name>
        <dbReference type="ChEBI" id="CHEBI:57692"/>
    </cofactor>
</comment>
<dbReference type="EMBL" id="CP001727">
    <property type="protein sequence ID" value="ACV59824.1"/>
    <property type="molecule type" value="Genomic_DNA"/>
</dbReference>
<evidence type="ECO:0000256" key="6">
    <source>
        <dbReference type="ARBA" id="ARBA00022827"/>
    </source>
</evidence>
<evidence type="ECO:0000313" key="11">
    <source>
        <dbReference type="EMBL" id="ACV59824.1"/>
    </source>
</evidence>
<dbReference type="NCBIfam" id="TIGR02734">
    <property type="entry name" value="crtI_fam"/>
    <property type="match status" value="1"/>
</dbReference>
<proteinExistence type="inferred from homology"/>
<feature type="domain" description="Amine oxidase" evidence="10">
    <location>
        <begin position="14"/>
        <end position="483"/>
    </location>
</feature>
<keyword evidence="5 9" id="KW-0125">Carotenoid biosynthesis</keyword>
<dbReference type="InterPro" id="IPR008150">
    <property type="entry name" value="Phytoene_DH_bac_CS"/>
</dbReference>
<dbReference type="PRINTS" id="PR00419">
    <property type="entry name" value="ADXRDTASE"/>
</dbReference>
<dbReference type="Proteomes" id="UP000001917">
    <property type="component" value="Chromosome"/>
</dbReference>
<dbReference type="PROSITE" id="PS00982">
    <property type="entry name" value="PHYTOENE_DH"/>
    <property type="match status" value="1"/>
</dbReference>
<dbReference type="GO" id="GO:0016627">
    <property type="term" value="F:oxidoreductase activity, acting on the CH-CH group of donors"/>
    <property type="evidence" value="ECO:0007669"/>
    <property type="project" value="UniProtKB-ARBA"/>
</dbReference>
<evidence type="ECO:0000256" key="1">
    <source>
        <dbReference type="ARBA" id="ARBA00001974"/>
    </source>
</evidence>
<dbReference type="SUPFAM" id="SSF51905">
    <property type="entry name" value="FAD/NAD(P)-binding domain"/>
    <property type="match status" value="1"/>
</dbReference>
<evidence type="ECO:0000313" key="12">
    <source>
        <dbReference type="Proteomes" id="UP000001917"/>
    </source>
</evidence>
<dbReference type="RefSeq" id="WP_012812027.1">
    <property type="nucleotide sequence ID" value="NC_013205.1"/>
</dbReference>
<protein>
    <recommendedName>
        <fullName evidence="8">Phytoene dehydrogenase</fullName>
    </recommendedName>
</protein>
<reference evidence="11 12" key="2">
    <citation type="journal article" date="2010" name="Stand. Genomic Sci.">
        <title>Complete genome sequence of Alicyclobacillus acidocaldarius type strain (104-IA).</title>
        <authorList>
            <person name="Mavromatis K."/>
            <person name="Sikorski J."/>
            <person name="Lapidus A."/>
            <person name="Glavina Del Rio T."/>
            <person name="Copeland A."/>
            <person name="Tice H."/>
            <person name="Cheng J.F."/>
            <person name="Lucas S."/>
            <person name="Chen F."/>
            <person name="Nolan M."/>
            <person name="Bruce D."/>
            <person name="Goodwin L."/>
            <person name="Pitluck S."/>
            <person name="Ivanova N."/>
            <person name="Ovchinnikova G."/>
            <person name="Pati A."/>
            <person name="Chen A."/>
            <person name="Palaniappan K."/>
            <person name="Land M."/>
            <person name="Hauser L."/>
            <person name="Chang Y.J."/>
            <person name="Jeffries C.D."/>
            <person name="Chain P."/>
            <person name="Meincke L."/>
            <person name="Sims D."/>
            <person name="Chertkov O."/>
            <person name="Han C."/>
            <person name="Brettin T."/>
            <person name="Detter J.C."/>
            <person name="Wahrenburg C."/>
            <person name="Rohde M."/>
            <person name="Pukall R."/>
            <person name="Goker M."/>
            <person name="Bristow J."/>
            <person name="Eisen J.A."/>
            <person name="Markowitz V."/>
            <person name="Hugenholtz P."/>
            <person name="Klenk H.P."/>
            <person name="Kyrpides N.C."/>
        </authorList>
    </citation>
    <scope>NUCLEOTIDE SEQUENCE [LARGE SCALE GENOMIC DNA]</scope>
    <source>
        <strain evidence="12">ATCC 27009 / DSM 446 / BCRC 14685 / JCM 5260 / KCTC 1825 / NBRC 15652 / NCIMB 11725 / NRRL B-14509 / 104-IA</strain>
    </source>
</reference>
<evidence type="ECO:0000259" key="10">
    <source>
        <dbReference type="Pfam" id="PF01593"/>
    </source>
</evidence>
<dbReference type="Gene3D" id="3.50.50.60">
    <property type="entry name" value="FAD/NAD(P)-binding domain"/>
    <property type="match status" value="3"/>
</dbReference>
<comment type="similarity">
    <text evidence="3 9">Belongs to the carotenoid/retinoid oxidoreductase family.</text>
</comment>
<dbReference type="eggNOG" id="COG1233">
    <property type="taxonomic scope" value="Bacteria"/>
</dbReference>
<evidence type="ECO:0000256" key="5">
    <source>
        <dbReference type="ARBA" id="ARBA00022746"/>
    </source>
</evidence>
<evidence type="ECO:0000256" key="7">
    <source>
        <dbReference type="ARBA" id="ARBA00023002"/>
    </source>
</evidence>
<dbReference type="PANTHER" id="PTHR43734">
    <property type="entry name" value="PHYTOENE DESATURASE"/>
    <property type="match status" value="1"/>
</dbReference>
<dbReference type="KEGG" id="aac:Aaci_2820"/>
<sequence length="498" mass="55565">MTGKRITVIGSGFGGLAAAVRLQARGFQVDLFERLPEPGGRARTFQMGGYQFDGGPTVVTAPFLFEELFELAGQRFDRAVELLPVDPFYKLFGQGENVLTYNGDPAFVMPQMEAIHAPDAPGYLQFLRAAEPLLQKGFVELGAEPFLRATDMARVAPDLARLRAYESVYRFVGRYIEHPFLRQCFTFHPLFIGGNPLKASAIYAMIHLIEQRWGVWYPRGGMRSLVEALVALFCDLGGRLHLGTSVDRILVSNARVEGVIAGGERVAADAVVSNADAATTYLQLVHEIPSSVRRRLTRARYSMSLVVWYYGLATDDVPDTLAHHNIVFGPRYEDLIRDIFERKIIADDFSLYLHVPTRTDPSAAPPGKTAMYVLVPVPNLASTIAWDEELGRLEERVLSSIEARFWPGFRRFIEVRHRIDPLYFANDLNTYLGTGFSLEPRLTQSAWFRPHNRSPFIRGLYLVGAGTHPGAGIPGVLLSAKIAEKLVVRDMREVKGHA</sequence>
<dbReference type="InterPro" id="IPR002937">
    <property type="entry name" value="Amino_oxidase"/>
</dbReference>
<dbReference type="HOGENOM" id="CLU_019722_2_1_9"/>
<comment type="pathway">
    <text evidence="2 9">Carotenoid biosynthesis.</text>
</comment>
<evidence type="ECO:0000256" key="8">
    <source>
        <dbReference type="ARBA" id="ARBA00031986"/>
    </source>
</evidence>
<keyword evidence="7 9" id="KW-0560">Oxidoreductase</keyword>
<keyword evidence="12" id="KW-1185">Reference proteome</keyword>
<evidence type="ECO:0000256" key="4">
    <source>
        <dbReference type="ARBA" id="ARBA00022630"/>
    </source>
</evidence>
<accession>C8WUK8</accession>
<evidence type="ECO:0000256" key="3">
    <source>
        <dbReference type="ARBA" id="ARBA00006046"/>
    </source>
</evidence>
<evidence type="ECO:0000256" key="2">
    <source>
        <dbReference type="ARBA" id="ARBA00004829"/>
    </source>
</evidence>
<reference evidence="12" key="1">
    <citation type="submission" date="2009-09" db="EMBL/GenBank/DDBJ databases">
        <title>The complete chromosome of Alicyclobacillus acidocaldarius subsp. acidocaldarius DSM 446.</title>
        <authorList>
            <consortium name="US DOE Joint Genome Institute (JGI-PGF)"/>
            <person name="Lucas S."/>
            <person name="Copeland A."/>
            <person name="Lapidus A."/>
            <person name="Glavina del Rio T."/>
            <person name="Dalin E."/>
            <person name="Tice H."/>
            <person name="Bruce D."/>
            <person name="Goodwin L."/>
            <person name="Pitluck S."/>
            <person name="Kyrpides N."/>
            <person name="Mavromatis K."/>
            <person name="Ivanova N."/>
            <person name="Ovchinnikova G."/>
            <person name="Chertkov O."/>
            <person name="Sims D."/>
            <person name="Brettin T."/>
            <person name="Detter J.C."/>
            <person name="Han C."/>
            <person name="Larimer F."/>
            <person name="Land M."/>
            <person name="Hauser L."/>
            <person name="Markowitz V."/>
            <person name="Cheng J.-F."/>
            <person name="Hugenholtz P."/>
            <person name="Woyke T."/>
            <person name="Wu D."/>
            <person name="Pukall R."/>
            <person name="Klenk H.-P."/>
            <person name="Eisen J.A."/>
        </authorList>
    </citation>
    <scope>NUCLEOTIDE SEQUENCE [LARGE SCALE GENOMIC DNA]</scope>
    <source>
        <strain evidence="12">ATCC 27009 / DSM 446 / BCRC 14685 / JCM 5260 / KCTC 1825 / NBRC 15652 / NCIMB 11725 / NRRL B-14509 / 104-IA</strain>
    </source>
</reference>
<dbReference type="InterPro" id="IPR014105">
    <property type="entry name" value="Carotenoid/retinoid_OxRdtase"/>
</dbReference>
<dbReference type="AlphaFoldDB" id="C8WUK8"/>